<dbReference type="Pfam" id="PF04193">
    <property type="entry name" value="PQ-loop"/>
    <property type="match status" value="2"/>
</dbReference>
<proteinExistence type="predicted"/>
<dbReference type="Proteomes" id="UP000053599">
    <property type="component" value="Unassembled WGS sequence"/>
</dbReference>
<dbReference type="InterPro" id="IPR051415">
    <property type="entry name" value="LAAT-1"/>
</dbReference>
<feature type="transmembrane region" description="Helical" evidence="6">
    <location>
        <begin position="201"/>
        <end position="220"/>
    </location>
</feature>
<evidence type="ECO:0000313" key="8">
    <source>
        <dbReference type="Proteomes" id="UP000053599"/>
    </source>
</evidence>
<dbReference type="HOGENOM" id="CLU_033734_1_0_1"/>
<organism evidence="7 8">
    <name type="scientific">Exophiala sideris</name>
    <dbReference type="NCBI Taxonomy" id="1016849"/>
    <lineage>
        <taxon>Eukaryota</taxon>
        <taxon>Fungi</taxon>
        <taxon>Dikarya</taxon>
        <taxon>Ascomycota</taxon>
        <taxon>Pezizomycotina</taxon>
        <taxon>Eurotiomycetes</taxon>
        <taxon>Chaetothyriomycetidae</taxon>
        <taxon>Chaetothyriales</taxon>
        <taxon>Herpotrichiellaceae</taxon>
        <taxon>Exophiala</taxon>
    </lineage>
</organism>
<dbReference type="Gene3D" id="1.20.1280.290">
    <property type="match status" value="1"/>
</dbReference>
<protein>
    <recommendedName>
        <fullName evidence="9">PQ loop repeat protein</fullName>
    </recommendedName>
</protein>
<evidence type="ECO:0000313" key="7">
    <source>
        <dbReference type="EMBL" id="KIV86636.1"/>
    </source>
</evidence>
<feature type="transmembrane region" description="Helical" evidence="6">
    <location>
        <begin position="232"/>
        <end position="255"/>
    </location>
</feature>
<evidence type="ECO:0000256" key="6">
    <source>
        <dbReference type="SAM" id="Phobius"/>
    </source>
</evidence>
<keyword evidence="3 6" id="KW-1133">Transmembrane helix</keyword>
<sequence>MDPHCQEISNPSYGNFGLSIVILVGILISYLPQHIRIIRLRSSYGLSPYFVLLGTTSGTCAFANILVLPRSRIDIACCREVDGFACLAGVLGVAQVGVQWTCFTIILLLFLIFFPRTTNPPVDDQDDPPKDELAPSYRTALVVTVISVVHAIIIAILSFYFVYARPQHSQSWANFLGIFSTVLASIQYFPQIYTTFMLKRVGSLSIPMMLIQTPGSFVWAASLAARLGSEGWSAWGVYLVTGCLQGTLLVMGLYFEWVHTRREKQDLQSRMAQATPNGGQATTEETPLLRAED</sequence>
<dbReference type="InterPro" id="IPR006603">
    <property type="entry name" value="PQ-loop_rpt"/>
</dbReference>
<accession>A0A0D1XEZ0</accession>
<keyword evidence="4 6" id="KW-0472">Membrane</keyword>
<keyword evidence="2 6" id="KW-0812">Transmembrane</keyword>
<gene>
    <name evidence="7" type="ORF">PV11_02236</name>
</gene>
<dbReference type="PANTHER" id="PTHR16201">
    <property type="entry name" value="SEVEN TRANSMEMBRANE PROTEIN 1-RELATED"/>
    <property type="match status" value="1"/>
</dbReference>
<feature type="transmembrane region" description="Helical" evidence="6">
    <location>
        <begin position="44"/>
        <end position="67"/>
    </location>
</feature>
<evidence type="ECO:0000256" key="5">
    <source>
        <dbReference type="SAM" id="MobiDB-lite"/>
    </source>
</evidence>
<dbReference type="AlphaFoldDB" id="A0A0D1XEZ0"/>
<comment type="subcellular location">
    <subcellularLocation>
        <location evidence="1">Membrane</location>
        <topology evidence="1">Multi-pass membrane protein</topology>
    </subcellularLocation>
</comment>
<dbReference type="EMBL" id="KN846951">
    <property type="protein sequence ID" value="KIV86636.1"/>
    <property type="molecule type" value="Genomic_DNA"/>
</dbReference>
<feature type="region of interest" description="Disordered" evidence="5">
    <location>
        <begin position="268"/>
        <end position="293"/>
    </location>
</feature>
<evidence type="ECO:0000256" key="1">
    <source>
        <dbReference type="ARBA" id="ARBA00004141"/>
    </source>
</evidence>
<feature type="transmembrane region" description="Helical" evidence="6">
    <location>
        <begin position="12"/>
        <end position="32"/>
    </location>
</feature>
<dbReference type="OrthoDB" id="19344at2759"/>
<feature type="transmembrane region" description="Helical" evidence="6">
    <location>
        <begin position="140"/>
        <end position="163"/>
    </location>
</feature>
<evidence type="ECO:0008006" key="9">
    <source>
        <dbReference type="Google" id="ProtNLM"/>
    </source>
</evidence>
<evidence type="ECO:0000256" key="4">
    <source>
        <dbReference type="ARBA" id="ARBA00023136"/>
    </source>
</evidence>
<evidence type="ECO:0000256" key="2">
    <source>
        <dbReference type="ARBA" id="ARBA00022692"/>
    </source>
</evidence>
<reference evidence="7 8" key="1">
    <citation type="submission" date="2015-01" db="EMBL/GenBank/DDBJ databases">
        <title>The Genome Sequence of Exophiala sideris CBS121828.</title>
        <authorList>
            <consortium name="The Broad Institute Genomics Platform"/>
            <person name="Cuomo C."/>
            <person name="de Hoog S."/>
            <person name="Gorbushina A."/>
            <person name="Stielow B."/>
            <person name="Teixiera M."/>
            <person name="Abouelleil A."/>
            <person name="Chapman S.B."/>
            <person name="Priest M."/>
            <person name="Young S.K."/>
            <person name="Wortman J."/>
            <person name="Nusbaum C."/>
            <person name="Birren B."/>
        </authorList>
    </citation>
    <scope>NUCLEOTIDE SEQUENCE [LARGE SCALE GENOMIC DNA]</scope>
    <source>
        <strain evidence="7 8">CBS 121828</strain>
    </source>
</reference>
<feature type="transmembrane region" description="Helical" evidence="6">
    <location>
        <begin position="87"/>
        <end position="114"/>
    </location>
</feature>
<feature type="compositionally biased region" description="Polar residues" evidence="5">
    <location>
        <begin position="268"/>
        <end position="285"/>
    </location>
</feature>
<dbReference type="GO" id="GO:0016020">
    <property type="term" value="C:membrane"/>
    <property type="evidence" value="ECO:0007669"/>
    <property type="project" value="UniProtKB-SubCell"/>
</dbReference>
<evidence type="ECO:0000256" key="3">
    <source>
        <dbReference type="ARBA" id="ARBA00022989"/>
    </source>
</evidence>
<dbReference type="SMART" id="SM00679">
    <property type="entry name" value="CTNS"/>
    <property type="match status" value="2"/>
</dbReference>
<name>A0A0D1XEZ0_9EURO</name>
<dbReference type="PANTHER" id="PTHR16201:SF11">
    <property type="entry name" value="PQ-LOOP REPEAT-CONTAINING PROTEIN"/>
    <property type="match status" value="1"/>
</dbReference>